<protein>
    <recommendedName>
        <fullName evidence="3">Uncharacterized protein ycf35</fullName>
    </recommendedName>
</protein>
<keyword evidence="6" id="KW-1185">Reference proteome</keyword>
<reference evidence="5" key="3">
    <citation type="submission" date="2015-06" db="UniProtKB">
        <authorList>
            <consortium name="EnsemblProtists"/>
        </authorList>
    </citation>
    <scope>IDENTIFICATION</scope>
</reference>
<evidence type="ECO:0000256" key="4">
    <source>
        <dbReference type="ARBA" id="ARBA00022640"/>
    </source>
</evidence>
<dbReference type="AlphaFoldDB" id="A0A0C3SG34"/>
<comment type="similarity">
    <text evidence="2">Belongs to the ycf35 family.</text>
</comment>
<evidence type="ECO:0000313" key="6">
    <source>
        <dbReference type="Proteomes" id="UP000011087"/>
    </source>
</evidence>
<dbReference type="Proteomes" id="UP000011087">
    <property type="component" value="Unassembled WGS sequence"/>
</dbReference>
<comment type="subcellular location">
    <subcellularLocation>
        <location evidence="1">Plastid</location>
    </subcellularLocation>
</comment>
<reference evidence="6" key="2">
    <citation type="submission" date="2012-11" db="EMBL/GenBank/DDBJ databases">
        <authorList>
            <person name="Kuo A."/>
            <person name="Curtis B.A."/>
            <person name="Tanifuji G."/>
            <person name="Burki F."/>
            <person name="Gruber A."/>
            <person name="Irimia M."/>
            <person name="Maruyama S."/>
            <person name="Arias M.C."/>
            <person name="Ball S.G."/>
            <person name="Gile G.H."/>
            <person name="Hirakawa Y."/>
            <person name="Hopkins J.F."/>
            <person name="Rensing S.A."/>
            <person name="Schmutz J."/>
            <person name="Symeonidi A."/>
            <person name="Elias M."/>
            <person name="Eveleigh R.J."/>
            <person name="Herman E.K."/>
            <person name="Klute M.J."/>
            <person name="Nakayama T."/>
            <person name="Obornik M."/>
            <person name="Reyes-Prieto A."/>
            <person name="Armbrust E.V."/>
            <person name="Aves S.J."/>
            <person name="Beiko R.G."/>
            <person name="Coutinho P."/>
            <person name="Dacks J.B."/>
            <person name="Durnford D.G."/>
            <person name="Fast N.M."/>
            <person name="Green B.R."/>
            <person name="Grisdale C."/>
            <person name="Hempe F."/>
            <person name="Henrissat B."/>
            <person name="Hoppner M.P."/>
            <person name="Ishida K.-I."/>
            <person name="Kim E."/>
            <person name="Koreny L."/>
            <person name="Kroth P.G."/>
            <person name="Liu Y."/>
            <person name="Malik S.-B."/>
            <person name="Maier U.G."/>
            <person name="McRose D."/>
            <person name="Mock T."/>
            <person name="Neilson J.A."/>
            <person name="Onodera N.T."/>
            <person name="Poole A.M."/>
            <person name="Pritham E.J."/>
            <person name="Richards T.A."/>
            <person name="Rocap G."/>
            <person name="Roy S.W."/>
            <person name="Sarai C."/>
            <person name="Schaack S."/>
            <person name="Shirato S."/>
            <person name="Slamovits C.H."/>
            <person name="Spencer D.F."/>
            <person name="Suzuki S."/>
            <person name="Worden A.Z."/>
            <person name="Zauner S."/>
            <person name="Barry K."/>
            <person name="Bell C."/>
            <person name="Bharti A.K."/>
            <person name="Crow J.A."/>
            <person name="Grimwood J."/>
            <person name="Kramer R."/>
            <person name="Lindquist E."/>
            <person name="Lucas S."/>
            <person name="Salamov A."/>
            <person name="McFadden G.I."/>
            <person name="Lane C.E."/>
            <person name="Keeling P.J."/>
            <person name="Gray M.W."/>
            <person name="Grigoriev I.V."/>
            <person name="Archibald J.M."/>
        </authorList>
    </citation>
    <scope>NUCLEOTIDE SEQUENCE</scope>
    <source>
        <strain evidence="6">CCMP2712</strain>
    </source>
</reference>
<reference evidence="6" key="1">
    <citation type="journal article" date="2012" name="Nature">
        <title>Algal genomes reveal evolutionary mosaicism and the fate of nucleomorphs.</title>
        <authorList>
            <consortium name="DOE Joint Genome Institute"/>
            <person name="Curtis B.A."/>
            <person name="Tanifuji G."/>
            <person name="Burki F."/>
            <person name="Gruber A."/>
            <person name="Irimia M."/>
            <person name="Maruyama S."/>
            <person name="Arias M.C."/>
            <person name="Ball S.G."/>
            <person name="Gile G.H."/>
            <person name="Hirakawa Y."/>
            <person name="Hopkins J.F."/>
            <person name="Kuo A."/>
            <person name="Rensing S.A."/>
            <person name="Schmutz J."/>
            <person name="Symeonidi A."/>
            <person name="Elias M."/>
            <person name="Eveleigh R.J."/>
            <person name="Herman E.K."/>
            <person name="Klute M.J."/>
            <person name="Nakayama T."/>
            <person name="Obornik M."/>
            <person name="Reyes-Prieto A."/>
            <person name="Armbrust E.V."/>
            <person name="Aves S.J."/>
            <person name="Beiko R.G."/>
            <person name="Coutinho P."/>
            <person name="Dacks J.B."/>
            <person name="Durnford D.G."/>
            <person name="Fast N.M."/>
            <person name="Green B.R."/>
            <person name="Grisdale C.J."/>
            <person name="Hempel F."/>
            <person name="Henrissat B."/>
            <person name="Hoppner M.P."/>
            <person name="Ishida K."/>
            <person name="Kim E."/>
            <person name="Koreny L."/>
            <person name="Kroth P.G."/>
            <person name="Liu Y."/>
            <person name="Malik S.B."/>
            <person name="Maier U.G."/>
            <person name="McRose D."/>
            <person name="Mock T."/>
            <person name="Neilson J.A."/>
            <person name="Onodera N.T."/>
            <person name="Poole A.M."/>
            <person name="Pritham E.J."/>
            <person name="Richards T.A."/>
            <person name="Rocap G."/>
            <person name="Roy S.W."/>
            <person name="Sarai C."/>
            <person name="Schaack S."/>
            <person name="Shirato S."/>
            <person name="Slamovits C.H."/>
            <person name="Spencer D.F."/>
            <person name="Suzuki S."/>
            <person name="Worden A.Z."/>
            <person name="Zauner S."/>
            <person name="Barry K."/>
            <person name="Bell C."/>
            <person name="Bharti A.K."/>
            <person name="Crow J.A."/>
            <person name="Grimwood J."/>
            <person name="Kramer R."/>
            <person name="Lindquist E."/>
            <person name="Lucas S."/>
            <person name="Salamov A."/>
            <person name="McFadden G.I."/>
            <person name="Lane C.E."/>
            <person name="Keeling P.J."/>
            <person name="Gray M.W."/>
            <person name="Grigoriev I.V."/>
            <person name="Archibald J.M."/>
        </authorList>
    </citation>
    <scope>NUCLEOTIDE SEQUENCE</scope>
    <source>
        <strain evidence="6">CCMP2712</strain>
    </source>
</reference>
<dbReference type="InterPro" id="IPR009666">
    <property type="entry name" value="Uncharacterised_Ycf35"/>
</dbReference>
<dbReference type="EnsemblProtists" id="AAC35623">
    <property type="protein sequence ID" value="AAC35623"/>
    <property type="gene ID" value="EGPrGTG00000000005"/>
</dbReference>
<evidence type="ECO:0000256" key="1">
    <source>
        <dbReference type="ARBA" id="ARBA00004474"/>
    </source>
</evidence>
<name>A0A0C3SG34_GUITC</name>
<dbReference type="PANTHER" id="PTHR39638">
    <property type="entry name" value="YCF35"/>
    <property type="match status" value="1"/>
</dbReference>
<dbReference type="OMA" id="DLQYWQQ"/>
<accession>A0A0C3SG34</accession>
<sequence length="128" mass="15098">MSHFSKIKTALKDLDLLKQSLNDLAIKWYVKDNIVKGYKDQITFANIVIPQNNNYDIGFVWNGVEYQLVADLQFWQQPWSVEFFLNKLTQRYAYNSILKMANDTGFHPVNETVKENGLIKLTLQRWRP</sequence>
<evidence type="ECO:0000256" key="2">
    <source>
        <dbReference type="ARBA" id="ARBA00009068"/>
    </source>
</evidence>
<proteinExistence type="inferred from homology"/>
<dbReference type="EMBL" id="AF041468">
    <property type="status" value="NOT_ANNOTATED_CDS"/>
    <property type="molecule type" value="Genomic_DNA"/>
</dbReference>
<keyword evidence="4" id="KW-0934">Plastid</keyword>
<evidence type="ECO:0000256" key="3">
    <source>
        <dbReference type="ARBA" id="ARBA00021585"/>
    </source>
</evidence>
<dbReference type="Pfam" id="PF06868">
    <property type="entry name" value="DUF1257"/>
    <property type="match status" value="1"/>
</dbReference>
<evidence type="ECO:0000313" key="5">
    <source>
        <dbReference type="EnsemblProtists" id="AAC35623"/>
    </source>
</evidence>
<dbReference type="PANTHER" id="PTHR39638:SF2">
    <property type="entry name" value="YCF35"/>
    <property type="match status" value="1"/>
</dbReference>
<organism evidence="5 6">
    <name type="scientific">Guillardia theta (strain CCMP2712)</name>
    <name type="common">Cryptophyte</name>
    <dbReference type="NCBI Taxonomy" id="905079"/>
    <lineage>
        <taxon>Eukaryota</taxon>
        <taxon>Cryptophyceae</taxon>
        <taxon>Pyrenomonadales</taxon>
        <taxon>Geminigeraceae</taxon>
        <taxon>Guillardia</taxon>
    </lineage>
</organism>
<dbReference type="GO" id="GO:0009536">
    <property type="term" value="C:plastid"/>
    <property type="evidence" value="ECO:0007669"/>
    <property type="project" value="UniProtKB-SubCell"/>
</dbReference>